<name>A0ABX0UPL0_9BACT</name>
<evidence type="ECO:0000313" key="4">
    <source>
        <dbReference type="Proteomes" id="UP001179181"/>
    </source>
</evidence>
<proteinExistence type="predicted"/>
<accession>A0ABX0UPL0</accession>
<feature type="signal peptide" evidence="2">
    <location>
        <begin position="1"/>
        <end position="21"/>
    </location>
</feature>
<feature type="chain" id="PRO_5047308001" evidence="2">
    <location>
        <begin position="22"/>
        <end position="119"/>
    </location>
</feature>
<comment type="caution">
    <text evidence="3">The sequence shown here is derived from an EMBL/GenBank/DDBJ whole genome shotgun (WGS) entry which is preliminary data.</text>
</comment>
<evidence type="ECO:0000256" key="2">
    <source>
        <dbReference type="SAM" id="SignalP"/>
    </source>
</evidence>
<dbReference type="EMBL" id="JAASQJ010000003">
    <property type="protein sequence ID" value="NIJ53620.1"/>
    <property type="molecule type" value="Genomic_DNA"/>
</dbReference>
<feature type="region of interest" description="Disordered" evidence="1">
    <location>
        <begin position="19"/>
        <end position="119"/>
    </location>
</feature>
<reference evidence="3 4" key="1">
    <citation type="submission" date="2020-03" db="EMBL/GenBank/DDBJ databases">
        <title>Genomic Encyclopedia of Type Strains, Phase IV (KMG-IV): sequencing the most valuable type-strain genomes for metagenomic binning, comparative biology and taxonomic classification.</title>
        <authorList>
            <person name="Goeker M."/>
        </authorList>
    </citation>
    <scope>NUCLEOTIDE SEQUENCE [LARGE SCALE GENOMIC DNA]</scope>
    <source>
        <strain evidence="3 4">DSM 102865</strain>
    </source>
</reference>
<dbReference type="Proteomes" id="UP001179181">
    <property type="component" value="Unassembled WGS sequence"/>
</dbReference>
<dbReference type="RefSeq" id="WP_167271008.1">
    <property type="nucleotide sequence ID" value="NZ_JAASQJ010000003.1"/>
</dbReference>
<feature type="compositionally biased region" description="Basic and acidic residues" evidence="1">
    <location>
        <begin position="77"/>
        <end position="88"/>
    </location>
</feature>
<sequence length="119" mass="12616">MKALQLLIAIALFLAPAPSYSQSKGKSSERVYEKKTSIRKARTDTSDVSAILKDSTNAERGPVLNDNGNVNSSGAVDGERSNTGRPDADSAASYTVKRTKKTIKTGGAIMPDSTKKSKP</sequence>
<protein>
    <submittedName>
        <fullName evidence="3">Uncharacterized protein</fullName>
    </submittedName>
</protein>
<gene>
    <name evidence="3" type="ORF">FHS68_002802</name>
</gene>
<evidence type="ECO:0000313" key="3">
    <source>
        <dbReference type="EMBL" id="NIJ53620.1"/>
    </source>
</evidence>
<keyword evidence="4" id="KW-1185">Reference proteome</keyword>
<organism evidence="3 4">
    <name type="scientific">Dyadobacter arcticus</name>
    <dbReference type="NCBI Taxonomy" id="1078754"/>
    <lineage>
        <taxon>Bacteria</taxon>
        <taxon>Pseudomonadati</taxon>
        <taxon>Bacteroidota</taxon>
        <taxon>Cytophagia</taxon>
        <taxon>Cytophagales</taxon>
        <taxon>Spirosomataceae</taxon>
        <taxon>Dyadobacter</taxon>
    </lineage>
</organism>
<evidence type="ECO:0000256" key="1">
    <source>
        <dbReference type="SAM" id="MobiDB-lite"/>
    </source>
</evidence>
<keyword evidence="2" id="KW-0732">Signal</keyword>
<feature type="compositionally biased region" description="Basic and acidic residues" evidence="1">
    <location>
        <begin position="26"/>
        <end position="45"/>
    </location>
</feature>